<evidence type="ECO:0000259" key="5">
    <source>
        <dbReference type="Pfam" id="PF01397"/>
    </source>
</evidence>
<dbReference type="PANTHER" id="PTHR31225">
    <property type="entry name" value="OS04G0344100 PROTEIN-RELATED"/>
    <property type="match status" value="1"/>
</dbReference>
<dbReference type="InterPro" id="IPR034741">
    <property type="entry name" value="Terpene_cyclase-like_1_C"/>
</dbReference>
<dbReference type="PANTHER" id="PTHR31225:SF196">
    <property type="entry name" value="TERPENOID CYCLASES_PROTEIN PRENYLTRANSFERASE ALPHA-ALPHA TOROID-RELATED"/>
    <property type="match status" value="1"/>
</dbReference>
<dbReference type="EMBL" id="PKPP01009489">
    <property type="protein sequence ID" value="PWA48135.1"/>
    <property type="molecule type" value="Genomic_DNA"/>
</dbReference>
<dbReference type="FunFam" id="1.50.10.130:FF:000001">
    <property type="entry name" value="Isoprene synthase, chloroplastic"/>
    <property type="match status" value="1"/>
</dbReference>
<dbReference type="CDD" id="cd00684">
    <property type="entry name" value="Terpene_cyclase_plant_C1"/>
    <property type="match status" value="1"/>
</dbReference>
<protein>
    <submittedName>
        <fullName evidence="7">E-beta-caryophyllene synthase</fullName>
    </submittedName>
</protein>
<dbReference type="OrthoDB" id="1877784at2759"/>
<name>A0A2U1LGJ9_ARTAN</name>
<dbReference type="Gene3D" id="1.50.10.130">
    <property type="entry name" value="Terpene synthase, N-terminal domain"/>
    <property type="match status" value="1"/>
</dbReference>
<dbReference type="Pfam" id="PF01397">
    <property type="entry name" value="Terpene_synth"/>
    <property type="match status" value="1"/>
</dbReference>
<keyword evidence="4" id="KW-0456">Lyase</keyword>
<evidence type="ECO:0000256" key="2">
    <source>
        <dbReference type="ARBA" id="ARBA00022723"/>
    </source>
</evidence>
<keyword evidence="8" id="KW-1185">Reference proteome</keyword>
<comment type="cofactor">
    <cofactor evidence="1">
        <name>Mg(2+)</name>
        <dbReference type="ChEBI" id="CHEBI:18420"/>
    </cofactor>
</comment>
<dbReference type="FunFam" id="1.10.600.10:FF:000007">
    <property type="entry name" value="Isoprene synthase, chloroplastic"/>
    <property type="match status" value="1"/>
</dbReference>
<feature type="domain" description="Terpene synthase metal-binding" evidence="6">
    <location>
        <begin position="486"/>
        <end position="526"/>
    </location>
</feature>
<evidence type="ECO:0000313" key="8">
    <source>
        <dbReference type="Proteomes" id="UP000245207"/>
    </source>
</evidence>
<dbReference type="InterPro" id="IPR008949">
    <property type="entry name" value="Isoprenoid_synthase_dom_sf"/>
</dbReference>
<evidence type="ECO:0000256" key="1">
    <source>
        <dbReference type="ARBA" id="ARBA00001946"/>
    </source>
</evidence>
<dbReference type="InterPro" id="IPR044814">
    <property type="entry name" value="Terpene_cyclase_plant_C1"/>
</dbReference>
<dbReference type="GO" id="GO:0016102">
    <property type="term" value="P:diterpenoid biosynthetic process"/>
    <property type="evidence" value="ECO:0007669"/>
    <property type="project" value="InterPro"/>
</dbReference>
<dbReference type="SFLD" id="SFLDS00005">
    <property type="entry name" value="Isoprenoid_Synthase_Type_I"/>
    <property type="match status" value="1"/>
</dbReference>
<evidence type="ECO:0000256" key="4">
    <source>
        <dbReference type="ARBA" id="ARBA00023239"/>
    </source>
</evidence>
<evidence type="ECO:0000313" key="7">
    <source>
        <dbReference type="EMBL" id="PWA48135.1"/>
    </source>
</evidence>
<accession>A0A2U1LGJ9</accession>
<dbReference type="SUPFAM" id="SSF48576">
    <property type="entry name" value="Terpenoid synthases"/>
    <property type="match status" value="1"/>
</dbReference>
<dbReference type="InterPro" id="IPR050148">
    <property type="entry name" value="Terpene_synthase-like"/>
</dbReference>
<dbReference type="Gene3D" id="1.10.600.10">
    <property type="entry name" value="Farnesyl Diphosphate Synthase"/>
    <property type="match status" value="1"/>
</dbReference>
<dbReference type="Pfam" id="PF03936">
    <property type="entry name" value="Terpene_synth_C"/>
    <property type="match status" value="2"/>
</dbReference>
<sequence length="583" mass="67539">MSAKEEKVIRPVVNFPPSVWADQFLIFDDEQAEQANVEQVVNELRDDVRKDILSSLDVQAEHRNLLKLIDAIQRLGIAYYFEEEIEQALQHIYDTYGDDWKGRSPSLWFRILRQQGFYVSCGIFENYKEEDGSYKESLTNDAEGLLELYEATYLRVQGEGVLDDALVFTRTCLDKIAKDLVPSNPALSTQIQEALKQPLQKRLTRLEALHYIPMYEQLASHNESLLKLAKLGFNLLQSLHRKELNEVSRWWKGLDVPNNLPYARDRMVECYFWALGVYFEPKYSRARIFLAKVISLATVLDDTYDAYGTYEELKIFTEAIQRWSITCIDMLPEYMKLLYQGVLDIYKEMEEIMGKEGKAHHLSYAKESMKEFIRSYMIEAKWANEGYVPTAEEHMSVSFVSSGYSMLATTCFVGMGDIVTDEAFEWVLTKPPIIKASCAIARLMDDIHSQKMHCFEPKFTKEFEPSLVSNNNLELLNIAPSLLANNEEKERINVASSVESYMKQYDVTEEHVHKVFHKKIEDAWKDITRESLACKDIPMLLMMRVINLARVMDVLYKHKDGFTNVGEELKDHIKSLLVHPIPI</sequence>
<dbReference type="AlphaFoldDB" id="A0A2U1LGJ9"/>
<evidence type="ECO:0000256" key="3">
    <source>
        <dbReference type="ARBA" id="ARBA00022842"/>
    </source>
</evidence>
<proteinExistence type="predicted"/>
<feature type="domain" description="Terpene synthase metal-binding" evidence="6">
    <location>
        <begin position="253"/>
        <end position="451"/>
    </location>
</feature>
<dbReference type="Proteomes" id="UP000245207">
    <property type="component" value="Unassembled WGS sequence"/>
</dbReference>
<feature type="domain" description="Terpene synthase N-terminal" evidence="5">
    <location>
        <begin position="20"/>
        <end position="195"/>
    </location>
</feature>
<dbReference type="InterPro" id="IPR001906">
    <property type="entry name" value="Terpene_synth_N"/>
</dbReference>
<dbReference type="SUPFAM" id="SSF48239">
    <property type="entry name" value="Terpenoid cyclases/Protein prenyltransferases"/>
    <property type="match status" value="1"/>
</dbReference>
<keyword evidence="2" id="KW-0479">Metal-binding</keyword>
<dbReference type="InterPro" id="IPR036965">
    <property type="entry name" value="Terpene_synth_N_sf"/>
</dbReference>
<reference evidence="7 8" key="1">
    <citation type="journal article" date="2018" name="Mol. Plant">
        <title>The genome of Artemisia annua provides insight into the evolution of Asteraceae family and artemisinin biosynthesis.</title>
        <authorList>
            <person name="Shen Q."/>
            <person name="Zhang L."/>
            <person name="Liao Z."/>
            <person name="Wang S."/>
            <person name="Yan T."/>
            <person name="Shi P."/>
            <person name="Liu M."/>
            <person name="Fu X."/>
            <person name="Pan Q."/>
            <person name="Wang Y."/>
            <person name="Lv Z."/>
            <person name="Lu X."/>
            <person name="Zhang F."/>
            <person name="Jiang W."/>
            <person name="Ma Y."/>
            <person name="Chen M."/>
            <person name="Hao X."/>
            <person name="Li L."/>
            <person name="Tang Y."/>
            <person name="Lv G."/>
            <person name="Zhou Y."/>
            <person name="Sun X."/>
            <person name="Brodelius P.E."/>
            <person name="Rose J.K.C."/>
            <person name="Tang K."/>
        </authorList>
    </citation>
    <scope>NUCLEOTIDE SEQUENCE [LARGE SCALE GENOMIC DNA]</scope>
    <source>
        <strain evidence="8">cv. Huhao1</strain>
        <tissue evidence="7">Leaf</tissue>
    </source>
</reference>
<comment type="caution">
    <text evidence="7">The sequence shown here is derived from an EMBL/GenBank/DDBJ whole genome shotgun (WGS) entry which is preliminary data.</text>
</comment>
<gene>
    <name evidence="7" type="ORF">CTI12_AA493140</name>
</gene>
<keyword evidence="3" id="KW-0460">Magnesium</keyword>
<dbReference type="GO" id="GO:0000287">
    <property type="term" value="F:magnesium ion binding"/>
    <property type="evidence" value="ECO:0007669"/>
    <property type="project" value="InterPro"/>
</dbReference>
<dbReference type="STRING" id="35608.A0A2U1LGJ9"/>
<organism evidence="7 8">
    <name type="scientific">Artemisia annua</name>
    <name type="common">Sweet wormwood</name>
    <dbReference type="NCBI Taxonomy" id="35608"/>
    <lineage>
        <taxon>Eukaryota</taxon>
        <taxon>Viridiplantae</taxon>
        <taxon>Streptophyta</taxon>
        <taxon>Embryophyta</taxon>
        <taxon>Tracheophyta</taxon>
        <taxon>Spermatophyta</taxon>
        <taxon>Magnoliopsida</taxon>
        <taxon>eudicotyledons</taxon>
        <taxon>Gunneridae</taxon>
        <taxon>Pentapetalae</taxon>
        <taxon>asterids</taxon>
        <taxon>campanulids</taxon>
        <taxon>Asterales</taxon>
        <taxon>Asteraceae</taxon>
        <taxon>Asteroideae</taxon>
        <taxon>Anthemideae</taxon>
        <taxon>Artemisiinae</taxon>
        <taxon>Artemisia</taxon>
    </lineage>
</organism>
<dbReference type="InterPro" id="IPR008930">
    <property type="entry name" value="Terpenoid_cyclase/PrenylTrfase"/>
</dbReference>
<dbReference type="GO" id="GO:0010333">
    <property type="term" value="F:terpene synthase activity"/>
    <property type="evidence" value="ECO:0007669"/>
    <property type="project" value="InterPro"/>
</dbReference>
<dbReference type="SFLD" id="SFLDG01019">
    <property type="entry name" value="Terpene_Cyclase_Like_1_C_Termi"/>
    <property type="match status" value="1"/>
</dbReference>
<evidence type="ECO:0000259" key="6">
    <source>
        <dbReference type="Pfam" id="PF03936"/>
    </source>
</evidence>
<dbReference type="InterPro" id="IPR005630">
    <property type="entry name" value="Terpene_synthase_metal-bd"/>
</dbReference>